<feature type="compositionally biased region" description="Acidic residues" evidence="3">
    <location>
        <begin position="392"/>
        <end position="419"/>
    </location>
</feature>
<keyword evidence="1" id="KW-0677">Repeat</keyword>
<keyword evidence="2" id="KW-0040">ANK repeat</keyword>
<dbReference type="STRING" id="1365484.W6QEU0"/>
<accession>W6QEU0</accession>
<evidence type="ECO:0000313" key="4">
    <source>
        <dbReference type="EMBL" id="CDM35233.1"/>
    </source>
</evidence>
<dbReference type="PANTHER" id="PTHR24198">
    <property type="entry name" value="ANKYRIN REPEAT AND PROTEIN KINASE DOMAIN-CONTAINING PROTEIN"/>
    <property type="match status" value="1"/>
</dbReference>
<reference evidence="4" key="1">
    <citation type="journal article" date="2014" name="Nat. Commun.">
        <title>Multiple recent horizontal transfers of a large genomic region in cheese making fungi.</title>
        <authorList>
            <person name="Cheeseman K."/>
            <person name="Ropars J."/>
            <person name="Renault P."/>
            <person name="Dupont J."/>
            <person name="Gouzy J."/>
            <person name="Branca A."/>
            <person name="Abraham A.L."/>
            <person name="Ceppi M."/>
            <person name="Conseiller E."/>
            <person name="Debuchy R."/>
            <person name="Malagnac F."/>
            <person name="Goarin A."/>
            <person name="Silar P."/>
            <person name="Lacoste S."/>
            <person name="Sallet E."/>
            <person name="Bensimon A."/>
            <person name="Giraud T."/>
            <person name="Brygoo Y."/>
        </authorList>
    </citation>
    <scope>NUCLEOTIDE SEQUENCE [LARGE SCALE GENOMIC DNA]</scope>
    <source>
        <strain evidence="4">FM164</strain>
    </source>
</reference>
<feature type="region of interest" description="Disordered" evidence="3">
    <location>
        <begin position="392"/>
        <end position="448"/>
    </location>
</feature>
<dbReference type="Pfam" id="PF12796">
    <property type="entry name" value="Ank_2"/>
    <property type="match status" value="2"/>
</dbReference>
<evidence type="ECO:0000256" key="3">
    <source>
        <dbReference type="SAM" id="MobiDB-lite"/>
    </source>
</evidence>
<dbReference type="InterPro" id="IPR036770">
    <property type="entry name" value="Ankyrin_rpt-contain_sf"/>
</dbReference>
<sequence length="463" mass="51976">MTIAARNGHLKILQLFVENLPSIITNSARSWYLLMHAALRGQLHVVKFLIGQGVPVIHVDKSARTSSIVDAAVLKGHLPVVKYIIEEIKFADRSHNSADPLLCLATHAGHLDMVKYLVKCGASFTCQHFYPFHGSAFDIAMDEGWADIASFFLGNATLEDLDIITTSGWKWMSKPCSQDKFGHIFYPSPWKKPSIAHMILDRVDLEKQLTTITPDNEQEVRGRQFHYPNGRPRLDHIHPRSSIQLLVEHGAEINQVDANGRTALFLTTERNNLVLTKELLRLGANPLLKTSANVSALELAISKCQTKHVKAFLKAIEIHSFTCDNFSSLNPDVLPPEKLPNRAPTCASAQFHIFATDFLSVEGIIARNGWMDQPRGSRVPVWCRKSPQNWEEILEESSEESSEEDSDESSGEGSDEEWDNYSVSLQKEGTEEDNFVPIWSATKDDDSISDPRWARFFIAKAMT</sequence>
<dbReference type="OrthoDB" id="366390at2759"/>
<protein>
    <submittedName>
        <fullName evidence="4">Ankyrin repeat-containing domain</fullName>
    </submittedName>
</protein>
<proteinExistence type="predicted"/>
<evidence type="ECO:0000256" key="2">
    <source>
        <dbReference type="ARBA" id="ARBA00023043"/>
    </source>
</evidence>
<dbReference type="Proteomes" id="UP000030686">
    <property type="component" value="Unassembled WGS sequence"/>
</dbReference>
<dbReference type="SUPFAM" id="SSF48403">
    <property type="entry name" value="Ankyrin repeat"/>
    <property type="match status" value="1"/>
</dbReference>
<dbReference type="AlphaFoldDB" id="W6QEU0"/>
<name>W6QEU0_PENRF</name>
<keyword evidence="5" id="KW-1185">Reference proteome</keyword>
<organism evidence="4 5">
    <name type="scientific">Penicillium roqueforti (strain FM164)</name>
    <dbReference type="NCBI Taxonomy" id="1365484"/>
    <lineage>
        <taxon>Eukaryota</taxon>
        <taxon>Fungi</taxon>
        <taxon>Dikarya</taxon>
        <taxon>Ascomycota</taxon>
        <taxon>Pezizomycotina</taxon>
        <taxon>Eurotiomycetes</taxon>
        <taxon>Eurotiomycetidae</taxon>
        <taxon>Eurotiales</taxon>
        <taxon>Aspergillaceae</taxon>
        <taxon>Penicillium</taxon>
    </lineage>
</organism>
<dbReference type="SMART" id="SM00248">
    <property type="entry name" value="ANK"/>
    <property type="match status" value="4"/>
</dbReference>
<evidence type="ECO:0000313" key="5">
    <source>
        <dbReference type="Proteomes" id="UP000030686"/>
    </source>
</evidence>
<dbReference type="EMBL" id="HG792018">
    <property type="protein sequence ID" value="CDM35233.1"/>
    <property type="molecule type" value="Genomic_DNA"/>
</dbReference>
<evidence type="ECO:0000256" key="1">
    <source>
        <dbReference type="ARBA" id="ARBA00022737"/>
    </source>
</evidence>
<gene>
    <name evidence="4" type="ORF">PROQFM164_S04g000114</name>
</gene>
<dbReference type="Gene3D" id="1.25.40.20">
    <property type="entry name" value="Ankyrin repeat-containing domain"/>
    <property type="match status" value="2"/>
</dbReference>
<dbReference type="PANTHER" id="PTHR24198:SF194">
    <property type="entry name" value="INVERSIN-A"/>
    <property type="match status" value="1"/>
</dbReference>
<dbReference type="InterPro" id="IPR002110">
    <property type="entry name" value="Ankyrin_rpt"/>
</dbReference>